<proteinExistence type="predicted"/>
<sequence>MMAGVAPSVCVAALLCRLLLPAGGPAASGQAAPEEILDALFRRLEQRDRHCRGAVYQADYRYQERNRGGELLREESCRRRIRLRDEGPEIEFLSVKVNQEELAGSDREGQIAKLLRRGLVQDAARMPFFPGTRDAYEYELAGEDTHAGREVWVVRFAPRSEEAQAVVGRAFVDKESCDLIGLEFSPVHLPRSCVGALMRLHFATQQGWMLPDRLEMDLDIRVKWLVTLAHRRLRIEDRYSDYRFAAGHARSPGGR</sequence>
<dbReference type="EMBL" id="VGIY01000068">
    <property type="protein sequence ID" value="MBM3317032.1"/>
    <property type="molecule type" value="Genomic_DNA"/>
</dbReference>
<evidence type="ECO:0000256" key="1">
    <source>
        <dbReference type="SAM" id="SignalP"/>
    </source>
</evidence>
<keyword evidence="1" id="KW-0732">Signal</keyword>
<feature type="signal peptide" evidence="1">
    <location>
        <begin position="1"/>
        <end position="26"/>
    </location>
</feature>
<feature type="chain" id="PRO_5036723339" description="Outer membrane lipoprotein-sorting protein" evidence="1">
    <location>
        <begin position="27"/>
        <end position="255"/>
    </location>
</feature>
<evidence type="ECO:0000313" key="3">
    <source>
        <dbReference type="Proteomes" id="UP000748308"/>
    </source>
</evidence>
<protein>
    <recommendedName>
        <fullName evidence="4">Outer membrane lipoprotein-sorting protein</fullName>
    </recommendedName>
</protein>
<accession>A0A937XA40</accession>
<gene>
    <name evidence="2" type="ORF">FJY75_04185</name>
</gene>
<dbReference type="Proteomes" id="UP000748308">
    <property type="component" value="Unassembled WGS sequence"/>
</dbReference>
<dbReference type="AlphaFoldDB" id="A0A937XA40"/>
<evidence type="ECO:0008006" key="4">
    <source>
        <dbReference type="Google" id="ProtNLM"/>
    </source>
</evidence>
<reference evidence="2" key="1">
    <citation type="submission" date="2019-03" db="EMBL/GenBank/DDBJ databases">
        <title>Lake Tanganyika Metagenome-Assembled Genomes (MAGs).</title>
        <authorList>
            <person name="Tran P."/>
        </authorList>
    </citation>
    <scope>NUCLEOTIDE SEQUENCE</scope>
    <source>
        <strain evidence="2">M_DeepCast_400m_m2_100</strain>
    </source>
</reference>
<evidence type="ECO:0000313" key="2">
    <source>
        <dbReference type="EMBL" id="MBM3317032.1"/>
    </source>
</evidence>
<name>A0A937XA40_UNCEI</name>
<organism evidence="2 3">
    <name type="scientific">Eiseniibacteriota bacterium</name>
    <dbReference type="NCBI Taxonomy" id="2212470"/>
    <lineage>
        <taxon>Bacteria</taxon>
        <taxon>Candidatus Eiseniibacteriota</taxon>
    </lineage>
</organism>
<comment type="caution">
    <text evidence="2">The sequence shown here is derived from an EMBL/GenBank/DDBJ whole genome shotgun (WGS) entry which is preliminary data.</text>
</comment>